<accession>A0AAD4QNG2</accession>
<protein>
    <submittedName>
        <fullName evidence="2">Uncharacterized protein</fullName>
    </submittedName>
</protein>
<name>A0AAD4QNG2_9AGAM</name>
<reference evidence="2" key="1">
    <citation type="journal article" date="2022" name="New Phytol.">
        <title>Evolutionary transition to the ectomycorrhizal habit in the genomes of a hyperdiverse lineage of mushroom-forming fungi.</title>
        <authorList>
            <person name="Looney B."/>
            <person name="Miyauchi S."/>
            <person name="Morin E."/>
            <person name="Drula E."/>
            <person name="Courty P.E."/>
            <person name="Kohler A."/>
            <person name="Kuo A."/>
            <person name="LaButti K."/>
            <person name="Pangilinan J."/>
            <person name="Lipzen A."/>
            <person name="Riley R."/>
            <person name="Andreopoulos W."/>
            <person name="He G."/>
            <person name="Johnson J."/>
            <person name="Nolan M."/>
            <person name="Tritt A."/>
            <person name="Barry K.W."/>
            <person name="Grigoriev I.V."/>
            <person name="Nagy L.G."/>
            <person name="Hibbett D."/>
            <person name="Henrissat B."/>
            <person name="Matheny P.B."/>
            <person name="Labbe J."/>
            <person name="Martin F.M."/>
        </authorList>
    </citation>
    <scope>NUCLEOTIDE SEQUENCE</scope>
    <source>
        <strain evidence="2">BPL690</strain>
    </source>
</reference>
<sequence>MTLRDVNDENEQERERHQVLVARLRASETKQRVHVKQLKKELNSREVKTAISNLQIEEESLIIEPDVCYDGSRSHRLDIYNQSSPRSRRRHQLSPDANTGDPFFAEDLPDPLLIHPTSPPGPQARLQGQADDIVLPEPEKGLSPSPRRPKFGSDWNLPHQPPRKLAKSNSGTLPFPLDRQGRPKGLLKSGTRVRLKAR</sequence>
<evidence type="ECO:0000256" key="1">
    <source>
        <dbReference type="SAM" id="MobiDB-lite"/>
    </source>
</evidence>
<feature type="region of interest" description="Disordered" evidence="1">
    <location>
        <begin position="78"/>
        <end position="198"/>
    </location>
</feature>
<proteinExistence type="predicted"/>
<dbReference type="EMBL" id="WTXG01000004">
    <property type="protein sequence ID" value="KAI0305833.1"/>
    <property type="molecule type" value="Genomic_DNA"/>
</dbReference>
<keyword evidence="3" id="KW-1185">Reference proteome</keyword>
<evidence type="ECO:0000313" key="2">
    <source>
        <dbReference type="EMBL" id="KAI0305833.1"/>
    </source>
</evidence>
<dbReference type="Proteomes" id="UP001203297">
    <property type="component" value="Unassembled WGS sequence"/>
</dbReference>
<comment type="caution">
    <text evidence="2">The sequence shown here is derived from an EMBL/GenBank/DDBJ whole genome shotgun (WGS) entry which is preliminary data.</text>
</comment>
<organism evidence="2 3">
    <name type="scientific">Multifurca ochricompacta</name>
    <dbReference type="NCBI Taxonomy" id="376703"/>
    <lineage>
        <taxon>Eukaryota</taxon>
        <taxon>Fungi</taxon>
        <taxon>Dikarya</taxon>
        <taxon>Basidiomycota</taxon>
        <taxon>Agaricomycotina</taxon>
        <taxon>Agaricomycetes</taxon>
        <taxon>Russulales</taxon>
        <taxon>Russulaceae</taxon>
        <taxon>Multifurca</taxon>
    </lineage>
</organism>
<evidence type="ECO:0000313" key="3">
    <source>
        <dbReference type="Proteomes" id="UP001203297"/>
    </source>
</evidence>
<gene>
    <name evidence="2" type="ORF">B0F90DRAFT_929792</name>
</gene>
<dbReference type="AlphaFoldDB" id="A0AAD4QNG2"/>